<evidence type="ECO:0000256" key="3">
    <source>
        <dbReference type="ARBA" id="ARBA00022801"/>
    </source>
</evidence>
<sequence length="266" mass="30833">MKLVSWNVNGIRSVLQKGFLEFLRDENPDLFAVQEIKATAEQVELDLGEYYIIWNPAERKGYAGTAIFTKVKPINQFKGMGILDSKLKDEYGDASKEGRVITLEYDNFYLVNVYTPNSKSDLSRLKFRYAVWDPSFLVYLKDLEKHKPVIFCGDMNVAHKEIDLARPNENRNNAGFTDEEREGFDKLLKSGFIDTFRYFNNEGGNYTWWSNFFKAREKNIGWRIDYFGVSNTLEKALLSADIKNLVMGSDHCPITLEINLDKNLWL</sequence>
<dbReference type="Gene3D" id="3.60.10.10">
    <property type="entry name" value="Endonuclease/exonuclease/phosphatase"/>
    <property type="match status" value="1"/>
</dbReference>
<organism evidence="9 10">
    <name type="scientific">Candidatus Dojkabacteria bacterium</name>
    <dbReference type="NCBI Taxonomy" id="2099670"/>
    <lineage>
        <taxon>Bacteria</taxon>
        <taxon>Candidatus Dojkabacteria</taxon>
    </lineage>
</organism>
<feature type="site" description="Interaction with DNA substrate" evidence="7">
    <location>
        <position position="251"/>
    </location>
</feature>
<evidence type="ECO:0000259" key="8">
    <source>
        <dbReference type="Pfam" id="PF03372"/>
    </source>
</evidence>
<evidence type="ECO:0000313" key="10">
    <source>
        <dbReference type="Proteomes" id="UP000269410"/>
    </source>
</evidence>
<keyword evidence="2 6" id="KW-0479">Metal-binding</keyword>
<reference evidence="9 10" key="1">
    <citation type="submission" date="2018-10" db="EMBL/GenBank/DDBJ databases">
        <title>Thermophilic Lithotrophy and Phototrophy in an Intertidal, Iron-rich, Geothermal Spring.</title>
        <authorList>
            <person name="Ward L.M."/>
            <person name="Idei A."/>
            <person name="Nakagawa M."/>
            <person name="Ueno Y."/>
            <person name="Fischer W."/>
            <person name="Mcglynn S.E."/>
        </authorList>
    </citation>
    <scope>NUCLEOTIDE SEQUENCE [LARGE SCALE GENOMIC DNA]</scope>
    <source>
        <strain evidence="9">J137</strain>
    </source>
</reference>
<dbReference type="EC" id="3.1.11.2" evidence="9"/>
<dbReference type="GO" id="GO:0003906">
    <property type="term" value="F:DNA-(apurinic or apyrimidinic site) endonuclease activity"/>
    <property type="evidence" value="ECO:0007669"/>
    <property type="project" value="TreeGrafter"/>
</dbReference>
<dbReference type="GO" id="GO:0008081">
    <property type="term" value="F:phosphoric diester hydrolase activity"/>
    <property type="evidence" value="ECO:0007669"/>
    <property type="project" value="TreeGrafter"/>
</dbReference>
<feature type="binding site" evidence="6">
    <location>
        <position position="251"/>
    </location>
    <ligand>
        <name>Mg(2+)</name>
        <dbReference type="ChEBI" id="CHEBI:18420"/>
        <label>1</label>
    </ligand>
</feature>
<dbReference type="EMBL" id="RFKV01000055">
    <property type="protein sequence ID" value="RMD77206.1"/>
    <property type="molecule type" value="Genomic_DNA"/>
</dbReference>
<dbReference type="CDD" id="cd09087">
    <property type="entry name" value="Ape1-like_AP-endo"/>
    <property type="match status" value="1"/>
</dbReference>
<dbReference type="PROSITE" id="PS00726">
    <property type="entry name" value="AP_NUCLEASE_F1_1"/>
    <property type="match status" value="1"/>
</dbReference>
<protein>
    <submittedName>
        <fullName evidence="9">Exodeoxyribonuclease III</fullName>
        <ecNumber evidence="9">3.1.11.2</ecNumber>
    </submittedName>
</protein>
<feature type="binding site" evidence="6">
    <location>
        <position position="35"/>
    </location>
    <ligand>
        <name>Mg(2+)</name>
        <dbReference type="ChEBI" id="CHEBI:18420"/>
        <label>1</label>
    </ligand>
</feature>
<dbReference type="InterPro" id="IPR004808">
    <property type="entry name" value="AP_endonuc_1"/>
</dbReference>
<dbReference type="GO" id="GO:0046872">
    <property type="term" value="F:metal ion binding"/>
    <property type="evidence" value="ECO:0007669"/>
    <property type="project" value="UniProtKB-KW"/>
</dbReference>
<proteinExistence type="inferred from homology"/>
<evidence type="ECO:0000313" key="9">
    <source>
        <dbReference type="EMBL" id="RMD77206.1"/>
    </source>
</evidence>
<feature type="site" description="Transition state stabilizer" evidence="7">
    <location>
        <position position="156"/>
    </location>
</feature>
<evidence type="ECO:0000256" key="6">
    <source>
        <dbReference type="PIRSR" id="PIRSR604808-2"/>
    </source>
</evidence>
<keyword evidence="4 6" id="KW-0460">Magnesium</keyword>
<feature type="binding site" evidence="6">
    <location>
        <position position="250"/>
    </location>
    <ligand>
        <name>Mg(2+)</name>
        <dbReference type="ChEBI" id="CHEBI:18420"/>
        <label>1</label>
    </ligand>
</feature>
<comment type="caution">
    <text evidence="9">The sequence shown here is derived from an EMBL/GenBank/DDBJ whole genome shotgun (WGS) entry which is preliminary data.</text>
</comment>
<comment type="similarity">
    <text evidence="1">Belongs to the DNA repair enzymes AP/ExoA family.</text>
</comment>
<comment type="cofactor">
    <cofactor evidence="6">
        <name>Mg(2+)</name>
        <dbReference type="ChEBI" id="CHEBI:18420"/>
    </cofactor>
    <cofactor evidence="6">
        <name>Mn(2+)</name>
        <dbReference type="ChEBI" id="CHEBI:29035"/>
    </cofactor>
    <text evidence="6">Probably binds two magnesium or manganese ions per subunit.</text>
</comment>
<dbReference type="Proteomes" id="UP000269410">
    <property type="component" value="Unassembled WGS sequence"/>
</dbReference>
<dbReference type="NCBIfam" id="TIGR00633">
    <property type="entry name" value="xth"/>
    <property type="match status" value="1"/>
</dbReference>
<feature type="active site" evidence="5">
    <location>
        <position position="114"/>
    </location>
</feature>
<dbReference type="InterPro" id="IPR020847">
    <property type="entry name" value="AP_endonuclease_F1_BS"/>
</dbReference>
<evidence type="ECO:0000256" key="7">
    <source>
        <dbReference type="PIRSR" id="PIRSR604808-3"/>
    </source>
</evidence>
<evidence type="ECO:0000256" key="4">
    <source>
        <dbReference type="ARBA" id="ARBA00022842"/>
    </source>
</evidence>
<dbReference type="InterPro" id="IPR036691">
    <property type="entry name" value="Endo/exonu/phosph_ase_sf"/>
</dbReference>
<feature type="active site" description="Proton acceptor" evidence="5">
    <location>
        <position position="251"/>
    </location>
</feature>
<dbReference type="InterPro" id="IPR005135">
    <property type="entry name" value="Endo/exonuclease/phosphatase"/>
</dbReference>
<dbReference type="NCBIfam" id="TIGR00195">
    <property type="entry name" value="exoDNase_III"/>
    <property type="match status" value="1"/>
</dbReference>
<dbReference type="PANTHER" id="PTHR22748">
    <property type="entry name" value="AP ENDONUCLEASE"/>
    <property type="match status" value="1"/>
</dbReference>
<dbReference type="AlphaFoldDB" id="A0A3M0Z165"/>
<dbReference type="GO" id="GO:0008311">
    <property type="term" value="F:double-stranded DNA 3'-5' DNA exonuclease activity"/>
    <property type="evidence" value="ECO:0007669"/>
    <property type="project" value="UniProtKB-EC"/>
</dbReference>
<dbReference type="SUPFAM" id="SSF56219">
    <property type="entry name" value="DNase I-like"/>
    <property type="match status" value="1"/>
</dbReference>
<feature type="binding site" evidence="6">
    <location>
        <position position="156"/>
    </location>
    <ligand>
        <name>Mg(2+)</name>
        <dbReference type="ChEBI" id="CHEBI:18420"/>
        <label>1</label>
    </ligand>
</feature>
<gene>
    <name evidence="9" type="primary">xth</name>
    <name evidence="9" type="ORF">D6810_01610</name>
</gene>
<evidence type="ECO:0000256" key="2">
    <source>
        <dbReference type="ARBA" id="ARBA00022723"/>
    </source>
</evidence>
<dbReference type="PROSITE" id="PS51435">
    <property type="entry name" value="AP_NUCLEASE_F1_4"/>
    <property type="match status" value="1"/>
</dbReference>
<feature type="binding site" evidence="6">
    <location>
        <position position="154"/>
    </location>
    <ligand>
        <name>Mg(2+)</name>
        <dbReference type="ChEBI" id="CHEBI:18420"/>
        <label>1</label>
    </ligand>
</feature>
<keyword evidence="6" id="KW-0464">Manganese</keyword>
<feature type="site" description="Important for catalytic activity" evidence="7">
    <location>
        <position position="225"/>
    </location>
</feature>
<feature type="active site" description="Proton donor/acceptor" evidence="5">
    <location>
        <position position="154"/>
    </location>
</feature>
<accession>A0A3M0Z165</accession>
<feature type="binding site" evidence="6">
    <location>
        <position position="7"/>
    </location>
    <ligand>
        <name>Mg(2+)</name>
        <dbReference type="ChEBI" id="CHEBI:18420"/>
        <label>1</label>
    </ligand>
</feature>
<name>A0A3M0Z165_9BACT</name>
<dbReference type="Pfam" id="PF03372">
    <property type="entry name" value="Exo_endo_phos"/>
    <property type="match status" value="1"/>
</dbReference>
<dbReference type="GO" id="GO:0003677">
    <property type="term" value="F:DNA binding"/>
    <property type="evidence" value="ECO:0007669"/>
    <property type="project" value="InterPro"/>
</dbReference>
<keyword evidence="3 9" id="KW-0378">Hydrolase</keyword>
<dbReference type="GO" id="GO:0006284">
    <property type="term" value="P:base-excision repair"/>
    <property type="evidence" value="ECO:0007669"/>
    <property type="project" value="TreeGrafter"/>
</dbReference>
<evidence type="ECO:0000256" key="1">
    <source>
        <dbReference type="ARBA" id="ARBA00007092"/>
    </source>
</evidence>
<dbReference type="PANTHER" id="PTHR22748:SF6">
    <property type="entry name" value="DNA-(APURINIC OR APYRIMIDINIC SITE) ENDONUCLEASE"/>
    <property type="match status" value="1"/>
</dbReference>
<evidence type="ECO:0000256" key="5">
    <source>
        <dbReference type="PIRSR" id="PIRSR604808-1"/>
    </source>
</evidence>
<feature type="domain" description="Endonuclease/exonuclease/phosphatase" evidence="8">
    <location>
        <begin position="4"/>
        <end position="251"/>
    </location>
</feature>